<dbReference type="KEGG" id="nano:G5V58_07480"/>
<evidence type="ECO:0008006" key="4">
    <source>
        <dbReference type="Google" id="ProtNLM"/>
    </source>
</evidence>
<feature type="transmembrane region" description="Helical" evidence="1">
    <location>
        <begin position="113"/>
        <end position="133"/>
    </location>
</feature>
<evidence type="ECO:0000313" key="3">
    <source>
        <dbReference type="Proteomes" id="UP000502996"/>
    </source>
</evidence>
<keyword evidence="1" id="KW-0812">Transmembrane</keyword>
<feature type="transmembrane region" description="Helical" evidence="1">
    <location>
        <begin position="246"/>
        <end position="267"/>
    </location>
</feature>
<dbReference type="RefSeq" id="WP_165230546.1">
    <property type="nucleotide sequence ID" value="NZ_CP049257.1"/>
</dbReference>
<gene>
    <name evidence="2" type="ORF">G5V58_07480</name>
</gene>
<feature type="transmembrane region" description="Helical" evidence="1">
    <location>
        <begin position="519"/>
        <end position="540"/>
    </location>
</feature>
<evidence type="ECO:0000313" key="2">
    <source>
        <dbReference type="EMBL" id="QIG42638.1"/>
    </source>
</evidence>
<sequence>MGWSLALALLVLGPGLGDGFLLVRDMVWVPDLALRSDVLGLGSGLPRAVPSDAVVAVLDEVVPGLLLQKLVLVGALAAGGVGATRLLPAEATLVPRLAAVSLYGWNALVAERLLMGAWPLLVGYAVLPWLLAAARRWREDGRLPAALLVLLPLGSLSASAGLAGAVALLAGAAGRGRTARAVLLVAVANAPWWVAGLLHAGSATSDAAAAGVFALRGEGSVPAPLAALTLGGIWNTQVHPGSRTGALGWVALLALVGLAALGVRAWWRGTAARDRTTLLVCWAVGWALGVLTWLVPGAFGWAADHVPGAGVVRDGARALVLCAPLLVVLVAHGVRVLVDAVAVAPARAVLGVGAVLLPVALLPDLGWGARQRLEPATYPAAYAEARDALAGTRGDVLVLPLSSYRAPAYNHGGLVLDPLGRVLRRDYVASDVLVVDGVALAGEDPRVTAAARALEAPTPERRAAGLAALGIGAVATDRTAPAGADQPDVAGERLVDDPTLQVTGLADVRERHVPAGWRAAMALAWAAFVGGPLAAVSTAVRRRRTRR</sequence>
<feature type="transmembrane region" description="Helical" evidence="1">
    <location>
        <begin position="315"/>
        <end position="334"/>
    </location>
</feature>
<organism evidence="2 3">
    <name type="scientific">Nocardioides anomalus</name>
    <dbReference type="NCBI Taxonomy" id="2712223"/>
    <lineage>
        <taxon>Bacteria</taxon>
        <taxon>Bacillati</taxon>
        <taxon>Actinomycetota</taxon>
        <taxon>Actinomycetes</taxon>
        <taxon>Propionibacteriales</taxon>
        <taxon>Nocardioidaceae</taxon>
        <taxon>Nocardioides</taxon>
    </lineage>
</organism>
<evidence type="ECO:0000256" key="1">
    <source>
        <dbReference type="SAM" id="Phobius"/>
    </source>
</evidence>
<feature type="transmembrane region" description="Helical" evidence="1">
    <location>
        <begin position="145"/>
        <end position="169"/>
    </location>
</feature>
<accession>A0A6G6WBC9</accession>
<protein>
    <recommendedName>
        <fullName evidence="4">YfhO family protein</fullName>
    </recommendedName>
</protein>
<feature type="transmembrane region" description="Helical" evidence="1">
    <location>
        <begin position="341"/>
        <end position="362"/>
    </location>
</feature>
<reference evidence="2 3" key="1">
    <citation type="submission" date="2020-02" db="EMBL/GenBank/DDBJ databases">
        <title>Full genome sequence of Nocardioides sp. R-3366.</title>
        <authorList>
            <person name="Im W.-T."/>
        </authorList>
    </citation>
    <scope>NUCLEOTIDE SEQUENCE [LARGE SCALE GENOMIC DNA]</scope>
    <source>
        <strain evidence="2 3">R-3366</strain>
    </source>
</reference>
<proteinExistence type="predicted"/>
<dbReference type="AlphaFoldDB" id="A0A6G6WBC9"/>
<dbReference type="Proteomes" id="UP000502996">
    <property type="component" value="Chromosome"/>
</dbReference>
<name>A0A6G6WBC9_9ACTN</name>
<feature type="transmembrane region" description="Helical" evidence="1">
    <location>
        <begin position="181"/>
        <end position="201"/>
    </location>
</feature>
<keyword evidence="1" id="KW-0472">Membrane</keyword>
<dbReference type="EMBL" id="CP049257">
    <property type="protein sequence ID" value="QIG42638.1"/>
    <property type="molecule type" value="Genomic_DNA"/>
</dbReference>
<keyword evidence="3" id="KW-1185">Reference proteome</keyword>
<feature type="transmembrane region" description="Helical" evidence="1">
    <location>
        <begin position="279"/>
        <end position="303"/>
    </location>
</feature>
<keyword evidence="1" id="KW-1133">Transmembrane helix</keyword>